<dbReference type="EMBL" id="JBAKAX010000025">
    <property type="protein sequence ID" value="MEL0605963.1"/>
    <property type="molecule type" value="Genomic_DNA"/>
</dbReference>
<organism evidence="1 2">
    <name type="scientific">Pseudoalteromonas undina</name>
    <dbReference type="NCBI Taxonomy" id="43660"/>
    <lineage>
        <taxon>Bacteria</taxon>
        <taxon>Pseudomonadati</taxon>
        <taxon>Pseudomonadota</taxon>
        <taxon>Gammaproteobacteria</taxon>
        <taxon>Alteromonadales</taxon>
        <taxon>Pseudoalteromonadaceae</taxon>
        <taxon>Pseudoalteromonas</taxon>
    </lineage>
</organism>
<evidence type="ECO:0000313" key="1">
    <source>
        <dbReference type="EMBL" id="MEL0605963.1"/>
    </source>
</evidence>
<proteinExistence type="predicted"/>
<comment type="caution">
    <text evidence="1">The sequence shown here is derived from an EMBL/GenBank/DDBJ whole genome shotgun (WGS) entry which is preliminary data.</text>
</comment>
<accession>A0ACC6R862</accession>
<name>A0ACC6R862_9GAMM</name>
<evidence type="ECO:0000313" key="2">
    <source>
        <dbReference type="Proteomes" id="UP001374952"/>
    </source>
</evidence>
<dbReference type="Proteomes" id="UP001374952">
    <property type="component" value="Unassembled WGS sequence"/>
</dbReference>
<reference evidence="1" key="1">
    <citation type="submission" date="2024-02" db="EMBL/GenBank/DDBJ databases">
        <title>Bacteria isolated from the canopy kelp, Nereocystis luetkeana.</title>
        <authorList>
            <person name="Pfister C.A."/>
            <person name="Younker I.T."/>
            <person name="Light S.H."/>
        </authorList>
    </citation>
    <scope>NUCLEOTIDE SEQUENCE</scope>
    <source>
        <strain evidence="1">TN.2.01</strain>
    </source>
</reference>
<protein>
    <submittedName>
        <fullName evidence="1">Uncharacterized protein</fullName>
    </submittedName>
</protein>
<gene>
    <name evidence="1" type="ORF">V6250_17465</name>
</gene>
<sequence>MLKLLNPNIESELKAYCQKWLCHLSQNDFDQALNLVTVPNNYGTRWGKKEIRDAVFDYYGSESKFKIENTDIAFCTPEFMECNDGSYLFGFYFPVNGEITDLTVEFEFSRVNNNEFSATINDIHVL</sequence>
<keyword evidence="2" id="KW-1185">Reference proteome</keyword>